<evidence type="ECO:0000256" key="13">
    <source>
        <dbReference type="ARBA" id="ARBA00023134"/>
    </source>
</evidence>
<evidence type="ECO:0000256" key="8">
    <source>
        <dbReference type="ARBA" id="ARBA00022573"/>
    </source>
</evidence>
<comment type="catalytic activity">
    <reaction evidence="2 14">
        <text>adenosylcob(III)inamide phosphate + GTP + H(+) = adenosylcob(III)inamide-GDP + diphosphate</text>
        <dbReference type="Rhea" id="RHEA:22712"/>
        <dbReference type="ChEBI" id="CHEBI:15378"/>
        <dbReference type="ChEBI" id="CHEBI:33019"/>
        <dbReference type="ChEBI" id="CHEBI:37565"/>
        <dbReference type="ChEBI" id="CHEBI:58502"/>
        <dbReference type="ChEBI" id="CHEBI:60487"/>
        <dbReference type="EC" id="2.7.7.62"/>
    </reaction>
</comment>
<dbReference type="STRING" id="1280847.SAMN04488036_102386"/>
<keyword evidence="18" id="KW-1185">Reference proteome</keyword>
<dbReference type="EMBL" id="FOSZ01000002">
    <property type="protein sequence ID" value="SFK82545.1"/>
    <property type="molecule type" value="Genomic_DNA"/>
</dbReference>
<comment type="pathway">
    <text evidence="5 14">Cofactor biosynthesis; adenosylcobalamin biosynthesis; adenosylcobalamin from cob(II)yrinate a,c-diamide: step 6/7.</text>
</comment>
<evidence type="ECO:0000313" key="17">
    <source>
        <dbReference type="EMBL" id="SFK82545.1"/>
    </source>
</evidence>
<keyword evidence="11 14" id="KW-0418">Kinase</keyword>
<evidence type="ECO:0000256" key="1">
    <source>
        <dbReference type="ARBA" id="ARBA00000312"/>
    </source>
</evidence>
<evidence type="ECO:0000256" key="14">
    <source>
        <dbReference type="PIRNR" id="PIRNR006135"/>
    </source>
</evidence>
<evidence type="ECO:0000313" key="18">
    <source>
        <dbReference type="Proteomes" id="UP000198851"/>
    </source>
</evidence>
<comment type="catalytic activity">
    <reaction evidence="3">
        <text>adenosylcob(III)inamide + GTP = adenosylcob(III)inamide phosphate + GDP + H(+)</text>
        <dbReference type="Rhea" id="RHEA:15765"/>
        <dbReference type="ChEBI" id="CHEBI:2480"/>
        <dbReference type="ChEBI" id="CHEBI:15378"/>
        <dbReference type="ChEBI" id="CHEBI:37565"/>
        <dbReference type="ChEBI" id="CHEBI:58189"/>
        <dbReference type="ChEBI" id="CHEBI:58502"/>
        <dbReference type="EC" id="2.7.1.156"/>
    </reaction>
</comment>
<keyword evidence="8 14" id="KW-0169">Cobalamin biosynthesis</keyword>
<comment type="similarity">
    <text evidence="7 14">Belongs to the CobU/CobP family.</text>
</comment>
<evidence type="ECO:0000256" key="6">
    <source>
        <dbReference type="ARBA" id="ARBA00005159"/>
    </source>
</evidence>
<dbReference type="GO" id="GO:0009236">
    <property type="term" value="P:cobalamin biosynthetic process"/>
    <property type="evidence" value="ECO:0007669"/>
    <property type="project" value="UniProtKB-UniRule"/>
</dbReference>
<dbReference type="EC" id="2.7.7.62" evidence="14"/>
<name>A0A1I4CNR2_9RHOB</name>
<dbReference type="PANTHER" id="PTHR34848">
    <property type="match status" value="1"/>
</dbReference>
<dbReference type="InterPro" id="IPR003203">
    <property type="entry name" value="CobU/CobP"/>
</dbReference>
<dbReference type="AlphaFoldDB" id="A0A1I4CNR2"/>
<dbReference type="PIRSF" id="PIRSF006135">
    <property type="entry name" value="CobU"/>
    <property type="match status" value="1"/>
</dbReference>
<dbReference type="GO" id="GO:0043752">
    <property type="term" value="F:adenosylcobinamide kinase activity"/>
    <property type="evidence" value="ECO:0007669"/>
    <property type="project" value="UniProtKB-EC"/>
</dbReference>
<accession>A0A1I4CNR2</accession>
<evidence type="ECO:0000256" key="12">
    <source>
        <dbReference type="ARBA" id="ARBA00022840"/>
    </source>
</evidence>
<dbReference type="NCBIfam" id="NF004469">
    <property type="entry name" value="PRK05800.1"/>
    <property type="match status" value="1"/>
</dbReference>
<feature type="binding site" evidence="16">
    <location>
        <begin position="10"/>
        <end position="17"/>
    </location>
    <ligand>
        <name>GTP</name>
        <dbReference type="ChEBI" id="CHEBI:37565"/>
    </ligand>
</feature>
<evidence type="ECO:0000256" key="10">
    <source>
        <dbReference type="ARBA" id="ARBA00022741"/>
    </source>
</evidence>
<sequence length="173" mass="18223">MLPKLSLILGGAASGKSAFAESLVTASGAPRVYIATAQAFDDEMRAKVAAHLAQRGTNWRTIETPLDAAGALTQVHETEVVLLDCATMWLSNHLLAENDISAESDRLLKALEVCAGRVVVVSNEVGLDVVPDNKLARQFRDAQGKLNQAIAARADLAALVVAGLPMVIKGNLP</sequence>
<dbReference type="GO" id="GO:0008820">
    <property type="term" value="F:cobinamide phosphate guanylyltransferase activity"/>
    <property type="evidence" value="ECO:0007669"/>
    <property type="project" value="UniProtKB-UniRule"/>
</dbReference>
<keyword evidence="9 14" id="KW-0808">Transferase</keyword>
<dbReference type="UniPathway" id="UPA00148">
    <property type="reaction ID" value="UER00236"/>
</dbReference>
<evidence type="ECO:0000256" key="15">
    <source>
        <dbReference type="PIRSR" id="PIRSR006135-1"/>
    </source>
</evidence>
<keyword evidence="10 14" id="KW-0547">Nucleotide-binding</keyword>
<dbReference type="GO" id="GO:0005525">
    <property type="term" value="F:GTP binding"/>
    <property type="evidence" value="ECO:0007669"/>
    <property type="project" value="UniProtKB-UniRule"/>
</dbReference>
<feature type="binding site" evidence="16">
    <location>
        <position position="84"/>
    </location>
    <ligand>
        <name>GTP</name>
        <dbReference type="ChEBI" id="CHEBI:37565"/>
    </ligand>
</feature>
<dbReference type="InterPro" id="IPR027417">
    <property type="entry name" value="P-loop_NTPase"/>
</dbReference>
<dbReference type="SUPFAM" id="SSF52540">
    <property type="entry name" value="P-loop containing nucleoside triphosphate hydrolases"/>
    <property type="match status" value="1"/>
</dbReference>
<keyword evidence="12 14" id="KW-0067">ATP-binding</keyword>
<evidence type="ECO:0000256" key="11">
    <source>
        <dbReference type="ARBA" id="ARBA00022777"/>
    </source>
</evidence>
<comment type="function">
    <text evidence="4 14">Catalyzes ATP-dependent phosphorylation of adenosylcobinamide and addition of GMP to adenosylcobinamide phosphate.</text>
</comment>
<feature type="active site" description="GMP-histidine intermediate" evidence="15">
    <location>
        <position position="51"/>
    </location>
</feature>
<evidence type="ECO:0000256" key="7">
    <source>
        <dbReference type="ARBA" id="ARBA00007490"/>
    </source>
</evidence>
<keyword evidence="17" id="KW-0548">Nucleotidyltransferase</keyword>
<dbReference type="Gene3D" id="3.40.50.300">
    <property type="entry name" value="P-loop containing nucleotide triphosphate hydrolases"/>
    <property type="match status" value="1"/>
</dbReference>
<feature type="binding site" evidence="16">
    <location>
        <position position="63"/>
    </location>
    <ligand>
        <name>GTP</name>
        <dbReference type="ChEBI" id="CHEBI:37565"/>
    </ligand>
</feature>
<dbReference type="EC" id="2.7.1.156" evidence="14"/>
<comment type="catalytic activity">
    <reaction evidence="1 14">
        <text>adenosylcob(III)inamide + ATP = adenosylcob(III)inamide phosphate + ADP + H(+)</text>
        <dbReference type="Rhea" id="RHEA:15769"/>
        <dbReference type="ChEBI" id="CHEBI:2480"/>
        <dbReference type="ChEBI" id="CHEBI:15378"/>
        <dbReference type="ChEBI" id="CHEBI:30616"/>
        <dbReference type="ChEBI" id="CHEBI:58502"/>
        <dbReference type="ChEBI" id="CHEBI:456216"/>
        <dbReference type="EC" id="2.7.1.156"/>
    </reaction>
</comment>
<dbReference type="CDD" id="cd00544">
    <property type="entry name" value="CobU"/>
    <property type="match status" value="1"/>
</dbReference>
<keyword evidence="13 14" id="KW-0342">GTP-binding</keyword>
<dbReference type="GO" id="GO:0005524">
    <property type="term" value="F:ATP binding"/>
    <property type="evidence" value="ECO:0007669"/>
    <property type="project" value="UniProtKB-UniRule"/>
</dbReference>
<evidence type="ECO:0000256" key="2">
    <source>
        <dbReference type="ARBA" id="ARBA00000711"/>
    </source>
</evidence>
<organism evidence="17 18">
    <name type="scientific">Shimia haliotis</name>
    <dbReference type="NCBI Taxonomy" id="1280847"/>
    <lineage>
        <taxon>Bacteria</taxon>
        <taxon>Pseudomonadati</taxon>
        <taxon>Pseudomonadota</taxon>
        <taxon>Alphaproteobacteria</taxon>
        <taxon>Rhodobacterales</taxon>
        <taxon>Roseobacteraceae</taxon>
    </lineage>
</organism>
<evidence type="ECO:0000256" key="3">
    <source>
        <dbReference type="ARBA" id="ARBA00001522"/>
    </source>
</evidence>
<proteinExistence type="inferred from homology"/>
<dbReference type="RefSeq" id="WP_093322265.1">
    <property type="nucleotide sequence ID" value="NZ_FOSZ01000002.1"/>
</dbReference>
<evidence type="ECO:0000256" key="16">
    <source>
        <dbReference type="PIRSR" id="PIRSR006135-2"/>
    </source>
</evidence>
<feature type="binding site" evidence="16">
    <location>
        <begin position="35"/>
        <end position="37"/>
    </location>
    <ligand>
        <name>GTP</name>
        <dbReference type="ChEBI" id="CHEBI:37565"/>
    </ligand>
</feature>
<dbReference type="Pfam" id="PF02283">
    <property type="entry name" value="CobU"/>
    <property type="match status" value="1"/>
</dbReference>
<evidence type="ECO:0000256" key="4">
    <source>
        <dbReference type="ARBA" id="ARBA00003889"/>
    </source>
</evidence>
<comment type="pathway">
    <text evidence="6 14">Cofactor biosynthesis; adenosylcobalamin biosynthesis; adenosylcobalamin from cob(II)yrinate a,c-diamide: step 5/7.</text>
</comment>
<evidence type="ECO:0000256" key="9">
    <source>
        <dbReference type="ARBA" id="ARBA00022679"/>
    </source>
</evidence>
<dbReference type="Proteomes" id="UP000198851">
    <property type="component" value="Unassembled WGS sequence"/>
</dbReference>
<reference evidence="18" key="1">
    <citation type="submission" date="2016-10" db="EMBL/GenBank/DDBJ databases">
        <authorList>
            <person name="Varghese N."/>
            <person name="Submissions S."/>
        </authorList>
    </citation>
    <scope>NUCLEOTIDE SEQUENCE [LARGE SCALE GENOMIC DNA]</scope>
    <source>
        <strain evidence="18">DSM 28453</strain>
    </source>
</reference>
<dbReference type="OrthoDB" id="9788370at2"/>
<gene>
    <name evidence="17" type="ORF">SAMN04488036_102386</name>
</gene>
<evidence type="ECO:0000256" key="5">
    <source>
        <dbReference type="ARBA" id="ARBA00004692"/>
    </source>
</evidence>
<protein>
    <recommendedName>
        <fullName evidence="14">Bifunctional adenosylcobalamin biosynthesis protein</fullName>
        <ecNumber evidence="14">2.7.1.156</ecNumber>
        <ecNumber evidence="14">2.7.7.62</ecNumber>
    </recommendedName>
</protein>
<dbReference type="PANTHER" id="PTHR34848:SF1">
    <property type="entry name" value="BIFUNCTIONAL ADENOSYLCOBALAMIN BIOSYNTHESIS PROTEIN COBU"/>
    <property type="match status" value="1"/>
</dbReference>